<name>A0A6L3T7I6_9HYPH</name>
<dbReference type="OrthoDB" id="7826912at2"/>
<protein>
    <submittedName>
        <fullName evidence="2">Uncharacterized protein</fullName>
    </submittedName>
</protein>
<comment type="caution">
    <text evidence="2">The sequence shown here is derived from an EMBL/GenBank/DDBJ whole genome shotgun (WGS) entry which is preliminary data.</text>
</comment>
<evidence type="ECO:0000313" key="2">
    <source>
        <dbReference type="EMBL" id="KAB1081442.1"/>
    </source>
</evidence>
<keyword evidence="1" id="KW-0175">Coiled coil</keyword>
<evidence type="ECO:0000313" key="3">
    <source>
        <dbReference type="Proteomes" id="UP000474159"/>
    </source>
</evidence>
<proteinExistence type="predicted"/>
<reference evidence="2 3" key="1">
    <citation type="submission" date="2019-09" db="EMBL/GenBank/DDBJ databases">
        <title>YIM 48816 draft genome.</title>
        <authorList>
            <person name="Jiang L."/>
        </authorList>
    </citation>
    <scope>NUCLEOTIDE SEQUENCE [LARGE SCALE GENOMIC DNA]</scope>
    <source>
        <strain evidence="2 3">YIM 48816</strain>
    </source>
</reference>
<accession>A0A6L3T7I6</accession>
<evidence type="ECO:0000256" key="1">
    <source>
        <dbReference type="SAM" id="Coils"/>
    </source>
</evidence>
<dbReference type="AlphaFoldDB" id="A0A6L3T7I6"/>
<dbReference type="EMBL" id="VZZK01000002">
    <property type="protein sequence ID" value="KAB1081442.1"/>
    <property type="molecule type" value="Genomic_DNA"/>
</dbReference>
<sequence>MIFALGFLAASLVALLILPAVNKRAARLARRRVEGMFPLSYGEIAAEKDYLRAQFAVQQRRLERKVEAVRAKRHADMAEIGARSMEAAALARDVETRDRNLADRAAEIAGMQANLARIEDELGATREEGSAGLATLQALEEAHGDLLETLIATRRERDAARLSESSTAPTDHAAQQAALVTERDTLRASLAAAEDALAQALTHRGEDLHRENADLRHRITEVADALTRRERLPAVDAYALQARN</sequence>
<keyword evidence="3" id="KW-1185">Reference proteome</keyword>
<organism evidence="2 3">
    <name type="scientific">Methylobacterium soli</name>
    <dbReference type="NCBI Taxonomy" id="553447"/>
    <lineage>
        <taxon>Bacteria</taxon>
        <taxon>Pseudomonadati</taxon>
        <taxon>Pseudomonadota</taxon>
        <taxon>Alphaproteobacteria</taxon>
        <taxon>Hyphomicrobiales</taxon>
        <taxon>Methylobacteriaceae</taxon>
        <taxon>Methylobacterium</taxon>
    </lineage>
</organism>
<feature type="coiled-coil region" evidence="1">
    <location>
        <begin position="101"/>
        <end position="128"/>
    </location>
</feature>
<gene>
    <name evidence="2" type="ORF">F6X53_02730</name>
</gene>
<dbReference type="Proteomes" id="UP000474159">
    <property type="component" value="Unassembled WGS sequence"/>
</dbReference>